<dbReference type="AlphaFoldDB" id="A0A2N1UP29"/>
<protein>
    <recommendedName>
        <fullName evidence="3">IPT/TIG domain-containing protein</fullName>
    </recommendedName>
</protein>
<sequence length="183" mass="18702">MIPDPGTGTVIPDPGTGTVIPDPGTGTVMVAPTAGTVGTVVTISGTGYGANDNITIAFGTNDNIQQAVADEYGSFTTSFTVDTQAYGTTTITVSGVGVTVFGLFTLEEPVDIATITIVCNVENSAVFFGGVEKGLILGGRLSFGINSLQKMLILVVEPGGQEKNISRYVMPGEGGEITITVTF</sequence>
<organism evidence="1 2">
    <name type="scientific">Candidatus Kuenenbacteria bacterium HGW-Kuenenbacteria-1</name>
    <dbReference type="NCBI Taxonomy" id="2013812"/>
    <lineage>
        <taxon>Bacteria</taxon>
        <taxon>Candidatus Kueneniibacteriota</taxon>
    </lineage>
</organism>
<comment type="caution">
    <text evidence="1">The sequence shown here is derived from an EMBL/GenBank/DDBJ whole genome shotgun (WGS) entry which is preliminary data.</text>
</comment>
<accession>A0A2N1UP29</accession>
<evidence type="ECO:0008006" key="3">
    <source>
        <dbReference type="Google" id="ProtNLM"/>
    </source>
</evidence>
<evidence type="ECO:0000313" key="1">
    <source>
        <dbReference type="EMBL" id="PKL72654.1"/>
    </source>
</evidence>
<dbReference type="Proteomes" id="UP000233414">
    <property type="component" value="Unassembled WGS sequence"/>
</dbReference>
<dbReference type="EMBL" id="PGYQ01000001">
    <property type="protein sequence ID" value="PKL72654.1"/>
    <property type="molecule type" value="Genomic_DNA"/>
</dbReference>
<proteinExistence type="predicted"/>
<reference evidence="1 2" key="1">
    <citation type="journal article" date="2017" name="ISME J.">
        <title>Potential for microbial H2 and metal transformations associated with novel bacteria and archaea in deep terrestrial subsurface sediments.</title>
        <authorList>
            <person name="Hernsdorf A.W."/>
            <person name="Amano Y."/>
            <person name="Miyakawa K."/>
            <person name="Ise K."/>
            <person name="Suzuki Y."/>
            <person name="Anantharaman K."/>
            <person name="Probst A."/>
            <person name="Burstein D."/>
            <person name="Thomas B.C."/>
            <person name="Banfield J.F."/>
        </authorList>
    </citation>
    <scope>NUCLEOTIDE SEQUENCE [LARGE SCALE GENOMIC DNA]</scope>
    <source>
        <strain evidence="1">HGW-Kuenenbacteria-1</strain>
    </source>
</reference>
<gene>
    <name evidence="1" type="ORF">CVV26_00065</name>
</gene>
<evidence type="ECO:0000313" key="2">
    <source>
        <dbReference type="Proteomes" id="UP000233414"/>
    </source>
</evidence>
<name>A0A2N1UP29_9BACT</name>